<evidence type="ECO:0000313" key="2">
    <source>
        <dbReference type="EMBL" id="GAA2428782.1"/>
    </source>
</evidence>
<protein>
    <submittedName>
        <fullName evidence="2">NAD(P)H-binding protein</fullName>
    </submittedName>
</protein>
<accession>A0ABP5WJH4</accession>
<sequence>MTILVTGATGGVGRLVVERLVQDDQKVRALTRDPSKAAFPASVEVVAGDLDRPETLAGALRGVDRMYLFPVAKTARDVVGLAEEAGVRRVVVLSSGAVTGGFDTDFHLPVEQAVEASGMDWTHVRPGEFMLNKLWLWGPSIRAERVVRDPNPDAAWCPVHERDIADVAAVALLDDGHAGAAYDLNGPEFISYRDQVRTISAALGEEVGFEVVTPEEARESYRKQGGFAAENADFLLGFTDYSGGDADPADAKDIDLSAYGPLPTSEAVTGRPARTFAEWAREHADGFR</sequence>
<dbReference type="Gene3D" id="3.40.50.720">
    <property type="entry name" value="NAD(P)-binding Rossmann-like Domain"/>
    <property type="match status" value="1"/>
</dbReference>
<dbReference type="Proteomes" id="UP001501231">
    <property type="component" value="Unassembled WGS sequence"/>
</dbReference>
<dbReference type="EMBL" id="BAAARW010000019">
    <property type="protein sequence ID" value="GAA2428782.1"/>
    <property type="molecule type" value="Genomic_DNA"/>
</dbReference>
<dbReference type="PANTHER" id="PTHR43162">
    <property type="match status" value="1"/>
</dbReference>
<evidence type="ECO:0000259" key="1">
    <source>
        <dbReference type="Pfam" id="PF13460"/>
    </source>
</evidence>
<feature type="domain" description="NAD(P)-binding" evidence="1">
    <location>
        <begin position="7"/>
        <end position="172"/>
    </location>
</feature>
<name>A0ABP5WJH4_9ACTN</name>
<reference evidence="3" key="1">
    <citation type="journal article" date="2019" name="Int. J. Syst. Evol. Microbiol.">
        <title>The Global Catalogue of Microorganisms (GCM) 10K type strain sequencing project: providing services to taxonomists for standard genome sequencing and annotation.</title>
        <authorList>
            <consortium name="The Broad Institute Genomics Platform"/>
            <consortium name="The Broad Institute Genome Sequencing Center for Infectious Disease"/>
            <person name="Wu L."/>
            <person name="Ma J."/>
        </authorList>
    </citation>
    <scope>NUCLEOTIDE SEQUENCE [LARGE SCALE GENOMIC DNA]</scope>
    <source>
        <strain evidence="3">JCM 3325</strain>
    </source>
</reference>
<dbReference type="Pfam" id="PF13460">
    <property type="entry name" value="NAD_binding_10"/>
    <property type="match status" value="1"/>
</dbReference>
<evidence type="ECO:0000313" key="3">
    <source>
        <dbReference type="Proteomes" id="UP001501231"/>
    </source>
</evidence>
<proteinExistence type="predicted"/>
<gene>
    <name evidence="2" type="ORF">GCM10010191_47400</name>
</gene>
<dbReference type="InterPro" id="IPR051604">
    <property type="entry name" value="Ergot_Alk_Oxidoreductase"/>
</dbReference>
<dbReference type="RefSeq" id="WP_344591689.1">
    <property type="nucleotide sequence ID" value="NZ_BAAARW010000019.1"/>
</dbReference>
<dbReference type="SUPFAM" id="SSF51735">
    <property type="entry name" value="NAD(P)-binding Rossmann-fold domains"/>
    <property type="match status" value="1"/>
</dbReference>
<organism evidence="2 3">
    <name type="scientific">Actinomadura vinacea</name>
    <dbReference type="NCBI Taxonomy" id="115336"/>
    <lineage>
        <taxon>Bacteria</taxon>
        <taxon>Bacillati</taxon>
        <taxon>Actinomycetota</taxon>
        <taxon>Actinomycetes</taxon>
        <taxon>Streptosporangiales</taxon>
        <taxon>Thermomonosporaceae</taxon>
        <taxon>Actinomadura</taxon>
    </lineage>
</organism>
<dbReference type="InterPro" id="IPR016040">
    <property type="entry name" value="NAD(P)-bd_dom"/>
</dbReference>
<dbReference type="InterPro" id="IPR036291">
    <property type="entry name" value="NAD(P)-bd_dom_sf"/>
</dbReference>
<dbReference type="PANTHER" id="PTHR43162:SF1">
    <property type="entry name" value="PRESTALK A DIFFERENTIATION PROTEIN A"/>
    <property type="match status" value="1"/>
</dbReference>
<keyword evidence="3" id="KW-1185">Reference proteome</keyword>
<dbReference type="Gene3D" id="3.90.25.10">
    <property type="entry name" value="UDP-galactose 4-epimerase, domain 1"/>
    <property type="match status" value="1"/>
</dbReference>
<comment type="caution">
    <text evidence="2">The sequence shown here is derived from an EMBL/GenBank/DDBJ whole genome shotgun (WGS) entry which is preliminary data.</text>
</comment>